<dbReference type="SUPFAM" id="SSF53448">
    <property type="entry name" value="Nucleotide-diphospho-sugar transferases"/>
    <property type="match status" value="1"/>
</dbReference>
<keyword evidence="3" id="KW-1185">Reference proteome</keyword>
<proteinExistence type="predicted"/>
<reference evidence="2 3" key="1">
    <citation type="submission" date="2018-03" db="EMBL/GenBank/DDBJ databases">
        <title>Comparative analysis of microorganisms from saline springs in Andes Mountain Range, Colombia.</title>
        <authorList>
            <person name="Rubin E."/>
        </authorList>
    </citation>
    <scope>NUCLEOTIDE SEQUENCE [LARGE SCALE GENOMIC DNA]</scope>
    <source>
        <strain evidence="2 3">CG 35</strain>
    </source>
</reference>
<evidence type="ECO:0000313" key="3">
    <source>
        <dbReference type="Proteomes" id="UP000238217"/>
    </source>
</evidence>
<comment type="caution">
    <text evidence="2">The sequence shown here is derived from an EMBL/GenBank/DDBJ whole genome shotgun (WGS) entry which is preliminary data.</text>
</comment>
<protein>
    <recommendedName>
        <fullName evidence="4">Glycosyl transferase family 2</fullName>
    </recommendedName>
</protein>
<dbReference type="Proteomes" id="UP000238217">
    <property type="component" value="Unassembled WGS sequence"/>
</dbReference>
<organism evidence="2 3">
    <name type="scientific">Nesterenkonia sandarakina</name>
    <dbReference type="NCBI Taxonomy" id="272918"/>
    <lineage>
        <taxon>Bacteria</taxon>
        <taxon>Bacillati</taxon>
        <taxon>Actinomycetota</taxon>
        <taxon>Actinomycetes</taxon>
        <taxon>Micrococcales</taxon>
        <taxon>Micrococcaceae</taxon>
        <taxon>Nesterenkonia</taxon>
    </lineage>
</organism>
<dbReference type="AlphaFoldDB" id="A0A2T0YSW9"/>
<sequence>MSTLRRPLGAPQVTVLAVVGDDGAWMDESILSVLSQRGCEVELVLLDGGASPSVWDRCLSHADADPRVSCVAAAATVGSTADQWRVGRDASHGEFLLFLTLRDLLAPDALVVLYAAAVREAAQCAVGRHLVTTSQATTSMDIAWKHVPVNDSHGATNAVHEPGLLGVRRTRAALLKAETVEQLDLIPGEGLLDAHGTVTVSLLLQLSRVAALDAVTSIRRSNASDSWEDQVTTLLESENATADLLLDTGSVELWKGFWRGSLDAHLRPVLTDVVTRAAGATVSPELRRQIRNFLLRRDADEWQRLQPRLRAAFSLLAEGDADLVPVVWRLWDAREGENSVQDLVRRARLLDRLARSRFVDELALSRYYAELLIRPAAQLDLDDPTILELADALRVQRNGDRLSVEIRDPSSRELALHEALICSDPTLFNPPFPLPETLTCYSVMPVQGRLELLLLVPAGVVLDADVVFAAEESTDVHGSVTRRPESGHWVLASAIEDFEPDADYSVSVQISGPKARGVASLELIHGAERSIQTDAEHLTIAADQASRSLTVRRRVMEKRRMLSKKPRLSVPEADGRGARDAA</sequence>
<evidence type="ECO:0008006" key="4">
    <source>
        <dbReference type="Google" id="ProtNLM"/>
    </source>
</evidence>
<dbReference type="OrthoDB" id="3226099at2"/>
<name>A0A2T0YSW9_9MICC</name>
<feature type="region of interest" description="Disordered" evidence="1">
    <location>
        <begin position="559"/>
        <end position="582"/>
    </location>
</feature>
<gene>
    <name evidence="2" type="ORF">BCL67_101201</name>
</gene>
<feature type="compositionally biased region" description="Basic and acidic residues" evidence="1">
    <location>
        <begin position="573"/>
        <end position="582"/>
    </location>
</feature>
<evidence type="ECO:0000256" key="1">
    <source>
        <dbReference type="SAM" id="MobiDB-lite"/>
    </source>
</evidence>
<dbReference type="InterPro" id="IPR029044">
    <property type="entry name" value="Nucleotide-diphossugar_trans"/>
</dbReference>
<evidence type="ECO:0000313" key="2">
    <source>
        <dbReference type="EMBL" id="PRZ18893.1"/>
    </source>
</evidence>
<dbReference type="EMBL" id="PVTY01000001">
    <property type="protein sequence ID" value="PRZ18893.1"/>
    <property type="molecule type" value="Genomic_DNA"/>
</dbReference>
<dbReference type="RefSeq" id="WP_146131047.1">
    <property type="nucleotide sequence ID" value="NZ_PVTY01000001.1"/>
</dbReference>
<accession>A0A2T0YSW9</accession>
<dbReference type="Gene3D" id="3.90.550.10">
    <property type="entry name" value="Spore Coat Polysaccharide Biosynthesis Protein SpsA, Chain A"/>
    <property type="match status" value="1"/>
</dbReference>